<accession>A0AAV4Q1X7</accession>
<dbReference type="AlphaFoldDB" id="A0AAV4Q1X7"/>
<evidence type="ECO:0000313" key="2">
    <source>
        <dbReference type="EMBL" id="GIY02474.1"/>
    </source>
</evidence>
<name>A0AAV4Q1X7_CAEEX</name>
<feature type="non-terminal residue" evidence="2">
    <location>
        <position position="1"/>
    </location>
</feature>
<feature type="region of interest" description="Disordered" evidence="1">
    <location>
        <begin position="1"/>
        <end position="30"/>
    </location>
</feature>
<proteinExistence type="predicted"/>
<gene>
    <name evidence="2" type="ORF">CEXT_509131</name>
</gene>
<protein>
    <submittedName>
        <fullName evidence="2">Uncharacterized protein</fullName>
    </submittedName>
</protein>
<dbReference type="Proteomes" id="UP001054945">
    <property type="component" value="Unassembled WGS sequence"/>
</dbReference>
<evidence type="ECO:0000256" key="1">
    <source>
        <dbReference type="SAM" id="MobiDB-lite"/>
    </source>
</evidence>
<keyword evidence="3" id="KW-1185">Reference proteome</keyword>
<organism evidence="2 3">
    <name type="scientific">Caerostris extrusa</name>
    <name type="common">Bark spider</name>
    <name type="synonym">Caerostris bankana</name>
    <dbReference type="NCBI Taxonomy" id="172846"/>
    <lineage>
        <taxon>Eukaryota</taxon>
        <taxon>Metazoa</taxon>
        <taxon>Ecdysozoa</taxon>
        <taxon>Arthropoda</taxon>
        <taxon>Chelicerata</taxon>
        <taxon>Arachnida</taxon>
        <taxon>Araneae</taxon>
        <taxon>Araneomorphae</taxon>
        <taxon>Entelegynae</taxon>
        <taxon>Araneoidea</taxon>
        <taxon>Araneidae</taxon>
        <taxon>Caerostris</taxon>
    </lineage>
</organism>
<sequence length="70" mass="7675">CQRLGKRRGEKVGETGEEFQTKNSHASKRESKGLSLKFFLQKFPSSSKILLPFSTEIAGEMVGNVGSATK</sequence>
<comment type="caution">
    <text evidence="2">The sequence shown here is derived from an EMBL/GenBank/DDBJ whole genome shotgun (WGS) entry which is preliminary data.</text>
</comment>
<dbReference type="EMBL" id="BPLR01005449">
    <property type="protein sequence ID" value="GIY02474.1"/>
    <property type="molecule type" value="Genomic_DNA"/>
</dbReference>
<reference evidence="2 3" key="1">
    <citation type="submission" date="2021-06" db="EMBL/GenBank/DDBJ databases">
        <title>Caerostris extrusa draft genome.</title>
        <authorList>
            <person name="Kono N."/>
            <person name="Arakawa K."/>
        </authorList>
    </citation>
    <scope>NUCLEOTIDE SEQUENCE [LARGE SCALE GENOMIC DNA]</scope>
</reference>
<evidence type="ECO:0000313" key="3">
    <source>
        <dbReference type="Proteomes" id="UP001054945"/>
    </source>
</evidence>